<feature type="region of interest" description="Disordered" evidence="1">
    <location>
        <begin position="1"/>
        <end position="25"/>
    </location>
</feature>
<sequence>MAGGADGDDINVAMSSTKKLGPNPDILPKQLHLVNGKKPMYIGLGFFTSPSPRSLPLTTSFFEISLDSNWSPSQGPIERERERKERGVDLKKKKVA</sequence>
<reference evidence="2" key="1">
    <citation type="submission" date="2017-07" db="EMBL/GenBank/DDBJ databases">
        <title>Taro Niue Genome Assembly and Annotation.</title>
        <authorList>
            <person name="Atibalentja N."/>
            <person name="Keating K."/>
            <person name="Fields C.J."/>
        </authorList>
    </citation>
    <scope>NUCLEOTIDE SEQUENCE</scope>
    <source>
        <strain evidence="2">Niue_2</strain>
        <tissue evidence="2">Leaf</tissue>
    </source>
</reference>
<protein>
    <submittedName>
        <fullName evidence="2">Uncharacterized protein</fullName>
    </submittedName>
</protein>
<dbReference type="AlphaFoldDB" id="A0A843V784"/>
<evidence type="ECO:0000313" key="3">
    <source>
        <dbReference type="Proteomes" id="UP000652761"/>
    </source>
</evidence>
<feature type="compositionally biased region" description="Basic and acidic residues" evidence="1">
    <location>
        <begin position="77"/>
        <end position="90"/>
    </location>
</feature>
<name>A0A843V784_COLES</name>
<feature type="region of interest" description="Disordered" evidence="1">
    <location>
        <begin position="68"/>
        <end position="96"/>
    </location>
</feature>
<proteinExistence type="predicted"/>
<dbReference type="OrthoDB" id="770116at2759"/>
<keyword evidence="3" id="KW-1185">Reference proteome</keyword>
<comment type="caution">
    <text evidence="2">The sequence shown here is derived from an EMBL/GenBank/DDBJ whole genome shotgun (WGS) entry which is preliminary data.</text>
</comment>
<organism evidence="2 3">
    <name type="scientific">Colocasia esculenta</name>
    <name type="common">Wild taro</name>
    <name type="synonym">Arum esculentum</name>
    <dbReference type="NCBI Taxonomy" id="4460"/>
    <lineage>
        <taxon>Eukaryota</taxon>
        <taxon>Viridiplantae</taxon>
        <taxon>Streptophyta</taxon>
        <taxon>Embryophyta</taxon>
        <taxon>Tracheophyta</taxon>
        <taxon>Spermatophyta</taxon>
        <taxon>Magnoliopsida</taxon>
        <taxon>Liliopsida</taxon>
        <taxon>Araceae</taxon>
        <taxon>Aroideae</taxon>
        <taxon>Colocasieae</taxon>
        <taxon>Colocasia</taxon>
    </lineage>
</organism>
<evidence type="ECO:0000256" key="1">
    <source>
        <dbReference type="SAM" id="MobiDB-lite"/>
    </source>
</evidence>
<gene>
    <name evidence="2" type="ORF">Taro_020010</name>
</gene>
<dbReference type="EMBL" id="NMUH01000980">
    <property type="protein sequence ID" value="MQL87469.1"/>
    <property type="molecule type" value="Genomic_DNA"/>
</dbReference>
<evidence type="ECO:0000313" key="2">
    <source>
        <dbReference type="EMBL" id="MQL87469.1"/>
    </source>
</evidence>
<dbReference type="Proteomes" id="UP000652761">
    <property type="component" value="Unassembled WGS sequence"/>
</dbReference>
<accession>A0A843V784</accession>